<dbReference type="GO" id="GO:0035770">
    <property type="term" value="C:ribonucleoprotein granule"/>
    <property type="evidence" value="ECO:0007669"/>
    <property type="project" value="TreeGrafter"/>
</dbReference>
<dbReference type="GO" id="GO:0044528">
    <property type="term" value="P:regulation of mitochondrial mRNA stability"/>
    <property type="evidence" value="ECO:0007669"/>
    <property type="project" value="TreeGrafter"/>
</dbReference>
<dbReference type="AlphaFoldDB" id="A0A2V0P5C6"/>
<feature type="region of interest" description="Disordered" evidence="1">
    <location>
        <begin position="1"/>
        <end position="36"/>
    </location>
</feature>
<organism evidence="2 3">
    <name type="scientific">Raphidocelis subcapitata</name>
    <dbReference type="NCBI Taxonomy" id="307507"/>
    <lineage>
        <taxon>Eukaryota</taxon>
        <taxon>Viridiplantae</taxon>
        <taxon>Chlorophyta</taxon>
        <taxon>core chlorophytes</taxon>
        <taxon>Chlorophyceae</taxon>
        <taxon>CS clade</taxon>
        <taxon>Sphaeropleales</taxon>
        <taxon>Selenastraceae</taxon>
        <taxon>Raphidocelis</taxon>
    </lineage>
</organism>
<dbReference type="PANTHER" id="PTHR21228">
    <property type="entry name" value="FAST LEU-RICH DOMAIN-CONTAINING"/>
    <property type="match status" value="1"/>
</dbReference>
<feature type="compositionally biased region" description="Low complexity" evidence="1">
    <location>
        <begin position="758"/>
        <end position="786"/>
    </location>
</feature>
<dbReference type="OrthoDB" id="10662725at2759"/>
<dbReference type="GO" id="GO:1901259">
    <property type="term" value="P:chloroplast rRNA processing"/>
    <property type="evidence" value="ECO:0007669"/>
    <property type="project" value="TreeGrafter"/>
</dbReference>
<gene>
    <name evidence="2" type="ORF">Rsub_07662</name>
</gene>
<protein>
    <submittedName>
        <fullName evidence="2">Uncharacterized protein</fullName>
    </submittedName>
</protein>
<evidence type="ECO:0000313" key="3">
    <source>
        <dbReference type="Proteomes" id="UP000247498"/>
    </source>
</evidence>
<dbReference type="Proteomes" id="UP000247498">
    <property type="component" value="Unassembled WGS sequence"/>
</dbReference>
<dbReference type="PANTHER" id="PTHR21228:SF40">
    <property type="entry name" value="LD45607P"/>
    <property type="match status" value="1"/>
</dbReference>
<feature type="compositionally biased region" description="Basic residues" evidence="1">
    <location>
        <begin position="747"/>
        <end position="757"/>
    </location>
</feature>
<dbReference type="GO" id="GO:0003723">
    <property type="term" value="F:RNA binding"/>
    <property type="evidence" value="ECO:0007669"/>
    <property type="project" value="TreeGrafter"/>
</dbReference>
<keyword evidence="3" id="KW-1185">Reference proteome</keyword>
<proteinExistence type="predicted"/>
<reference evidence="2 3" key="1">
    <citation type="journal article" date="2018" name="Sci. Rep.">
        <title>Raphidocelis subcapitata (=Pseudokirchneriella subcapitata) provides an insight into genome evolution and environmental adaptations in the Sphaeropleales.</title>
        <authorList>
            <person name="Suzuki S."/>
            <person name="Yamaguchi H."/>
            <person name="Nakajima N."/>
            <person name="Kawachi M."/>
        </authorList>
    </citation>
    <scope>NUCLEOTIDE SEQUENCE [LARGE SCALE GENOMIC DNA]</scope>
    <source>
        <strain evidence="2 3">NIES-35</strain>
    </source>
</reference>
<dbReference type="GO" id="GO:0000963">
    <property type="term" value="P:mitochondrial RNA processing"/>
    <property type="evidence" value="ECO:0007669"/>
    <property type="project" value="TreeGrafter"/>
</dbReference>
<dbReference type="GO" id="GO:0009507">
    <property type="term" value="C:chloroplast"/>
    <property type="evidence" value="ECO:0007669"/>
    <property type="project" value="GOC"/>
</dbReference>
<dbReference type="GO" id="GO:0005759">
    <property type="term" value="C:mitochondrial matrix"/>
    <property type="evidence" value="ECO:0007669"/>
    <property type="project" value="TreeGrafter"/>
</dbReference>
<evidence type="ECO:0000313" key="2">
    <source>
        <dbReference type="EMBL" id="GBF94779.1"/>
    </source>
</evidence>
<name>A0A2V0P5C6_9CHLO</name>
<comment type="caution">
    <text evidence="2">The sequence shown here is derived from an EMBL/GenBank/DDBJ whole genome shotgun (WGS) entry which is preliminary data.</text>
</comment>
<accession>A0A2V0P5C6</accession>
<feature type="region of interest" description="Disordered" evidence="1">
    <location>
        <begin position="747"/>
        <end position="804"/>
    </location>
</feature>
<dbReference type="InParanoid" id="A0A2V0P5C6"/>
<sequence>MTAPGLRGAMALPPPSHSGRCSRSGSGAPLPRGPRLPFRTAARAWSGHAPGPAGPVGVGDGRAAQLVLPARDGADAAAPAAGADLQRARRDWDDRLRPAAAAADALGPAPAQPGDPRFARWLTRRIGACASWQELQRVWHDYAPHTNAVHVTAAATRLARIAGGDAAAARGADGAGAAPGDAAAARERPELSKFATSLLCCAADRLPELDARGVANLLHAHASLQRAAPHSSRAAAGAIGALAVAAGALAGGMRPQEVSNTLWALASLRLGALLPARWFDEFEAATARAAAEMEPLEVSGALWACAVLRRVPSRRWLAAALSGARLAGAGPRQACTVLWGVSAIAAARRTAGADGGAEGPWLELAWLDPCLRRVWEVLPSAGPADVTQAWLALSRLGISPPPALRAGLLSRTAALLPALRPQAVASVLHSLARLQLDPGPNWWAAAGGRLAAAMLPAAAPQGLSMVAWALGRLRPGAALPPAALAALVSASGAALQRQLAARRPACGAEQPPAAAAAACRGGDGAVGFSAPELAALAWGLGRAGARVPHEWADAFAGVVAAAWDDFSAGELAMAFVGLGGVLRASADGWLQIAGAAAEAGPGRQDGGCLGATWRAEALAAARRVMPGAPVEELAGLAVGAARLGLAPDAQWAAAFEDALCAALEGADGAAGAGAAWGPLWGGGRAAGVAPRDAALLLWALARLWPVPSARLARVLLPRVAACAGAMTTRDVAMVLWALAELWGPRRSRRGAQHRRQAGKQQAEQQQQQQQPQAEEQQQQQPQQPQQQRERSQRQAPQPPQHHVPDCVAATVDALLEAQRRRWSRRSAGTGGGAITEADSAAAEALAEARDSTHILSSLALLGHRPDAAWLDAAWAAAIGPALPLLAARAPAAIPAAIHALLQLHAPAGGWLSSLQDASEPELARWHPSLVARVVCDFSHARAFPGSAWLERACGALDADALRALSVEELAAVILGLCRLGHAPEAAWLGDAVGELRRRAREGECGGDGPCEVRQDAALRAAGEMWVVGGASVAR</sequence>
<evidence type="ECO:0000256" key="1">
    <source>
        <dbReference type="SAM" id="MobiDB-lite"/>
    </source>
</evidence>
<dbReference type="EMBL" id="BDRX01000055">
    <property type="protein sequence ID" value="GBF94779.1"/>
    <property type="molecule type" value="Genomic_DNA"/>
</dbReference>
<feature type="compositionally biased region" description="Low complexity" evidence="1">
    <location>
        <begin position="17"/>
        <end position="27"/>
    </location>
</feature>
<dbReference type="InterPro" id="IPR050870">
    <property type="entry name" value="FAST_kinase"/>
</dbReference>